<organism evidence="2 3">
    <name type="scientific">Portunus trituberculatus</name>
    <name type="common">Swimming crab</name>
    <name type="synonym">Neptunus trituberculatus</name>
    <dbReference type="NCBI Taxonomy" id="210409"/>
    <lineage>
        <taxon>Eukaryota</taxon>
        <taxon>Metazoa</taxon>
        <taxon>Ecdysozoa</taxon>
        <taxon>Arthropoda</taxon>
        <taxon>Crustacea</taxon>
        <taxon>Multicrustacea</taxon>
        <taxon>Malacostraca</taxon>
        <taxon>Eumalacostraca</taxon>
        <taxon>Eucarida</taxon>
        <taxon>Decapoda</taxon>
        <taxon>Pleocyemata</taxon>
        <taxon>Brachyura</taxon>
        <taxon>Eubrachyura</taxon>
        <taxon>Portunoidea</taxon>
        <taxon>Portunidae</taxon>
        <taxon>Portuninae</taxon>
        <taxon>Portunus</taxon>
    </lineage>
</organism>
<feature type="compositionally biased region" description="Basic and acidic residues" evidence="1">
    <location>
        <begin position="334"/>
        <end position="354"/>
    </location>
</feature>
<comment type="caution">
    <text evidence="2">The sequence shown here is derived from an EMBL/GenBank/DDBJ whole genome shotgun (WGS) entry which is preliminary data.</text>
</comment>
<sequence length="354" mass="41854">MEECEPGRYLMGRLLPLTPRRLDTSVHHLPSSQQIPHAGKTYPKQLFVTTTASIHHRHFLNHQHSFLYHHHILTITQKPSLITFTASHHNKHLTNHPQSFTTPQNLASSPPQPYHLLDKLSPTTEYQSQHRRLTNHVNSLRKLQILRQPRPQSQHATETSPAVSAKFSHTMTERQVALSDSSCYKIFTHCPHNHSAHEKFDSSHQQPLHFLMYVETPQKRTAPHLHINKTTDIYHTSKNPKHYLHETHSTSAEPHSHEGEEAEEEEEEKEEVEQEEEEEEKVEEEEEELKSKTTENKILREEEEEQEEEKMKEQEKKREKEEKEARKQERRKGNKSERKRGEKEEEERVRVNKR</sequence>
<evidence type="ECO:0000256" key="1">
    <source>
        <dbReference type="SAM" id="MobiDB-lite"/>
    </source>
</evidence>
<dbReference type="AlphaFoldDB" id="A0A5B7EL34"/>
<feature type="compositionally biased region" description="Basic and acidic residues" evidence="1">
    <location>
        <begin position="247"/>
        <end position="259"/>
    </location>
</feature>
<feature type="compositionally biased region" description="Basic and acidic residues" evidence="1">
    <location>
        <begin position="309"/>
        <end position="327"/>
    </location>
</feature>
<name>A0A5B7EL34_PORTR</name>
<feature type="compositionally biased region" description="Acidic residues" evidence="1">
    <location>
        <begin position="260"/>
        <end position="288"/>
    </location>
</feature>
<feature type="region of interest" description="Disordered" evidence="1">
    <location>
        <begin position="247"/>
        <end position="354"/>
    </location>
</feature>
<accession>A0A5B7EL34</accession>
<keyword evidence="3" id="KW-1185">Reference proteome</keyword>
<feature type="region of interest" description="Disordered" evidence="1">
    <location>
        <begin position="147"/>
        <end position="167"/>
    </location>
</feature>
<feature type="compositionally biased region" description="Polar residues" evidence="1">
    <location>
        <begin position="150"/>
        <end position="167"/>
    </location>
</feature>
<evidence type="ECO:0000313" key="3">
    <source>
        <dbReference type="Proteomes" id="UP000324222"/>
    </source>
</evidence>
<feature type="compositionally biased region" description="Basic and acidic residues" evidence="1">
    <location>
        <begin position="289"/>
        <end position="300"/>
    </location>
</feature>
<dbReference type="Proteomes" id="UP000324222">
    <property type="component" value="Unassembled WGS sequence"/>
</dbReference>
<protein>
    <submittedName>
        <fullName evidence="2">Uncharacterized protein</fullName>
    </submittedName>
</protein>
<evidence type="ECO:0000313" key="2">
    <source>
        <dbReference type="EMBL" id="MPC35260.1"/>
    </source>
</evidence>
<proteinExistence type="predicted"/>
<gene>
    <name evidence="2" type="ORF">E2C01_028679</name>
</gene>
<reference evidence="2 3" key="1">
    <citation type="submission" date="2019-05" db="EMBL/GenBank/DDBJ databases">
        <title>Another draft genome of Portunus trituberculatus and its Hox gene families provides insights of decapod evolution.</title>
        <authorList>
            <person name="Jeong J.-H."/>
            <person name="Song I."/>
            <person name="Kim S."/>
            <person name="Choi T."/>
            <person name="Kim D."/>
            <person name="Ryu S."/>
            <person name="Kim W."/>
        </authorList>
    </citation>
    <scope>NUCLEOTIDE SEQUENCE [LARGE SCALE GENOMIC DNA]</scope>
    <source>
        <tissue evidence="2">Muscle</tissue>
    </source>
</reference>
<dbReference type="EMBL" id="VSRR010003232">
    <property type="protein sequence ID" value="MPC35260.1"/>
    <property type="molecule type" value="Genomic_DNA"/>
</dbReference>